<dbReference type="Proteomes" id="UP001153709">
    <property type="component" value="Chromosome 6"/>
</dbReference>
<evidence type="ECO:0000313" key="2">
    <source>
        <dbReference type="Proteomes" id="UP001153709"/>
    </source>
</evidence>
<evidence type="ECO:0000313" key="1">
    <source>
        <dbReference type="EMBL" id="CAG9835750.1"/>
    </source>
</evidence>
<reference evidence="1" key="1">
    <citation type="submission" date="2022-01" db="EMBL/GenBank/DDBJ databases">
        <authorList>
            <person name="King R."/>
        </authorList>
    </citation>
    <scope>NUCLEOTIDE SEQUENCE</scope>
</reference>
<dbReference type="AlphaFoldDB" id="A0A9N9XE32"/>
<protein>
    <submittedName>
        <fullName evidence="1">Uncharacterized protein</fullName>
    </submittedName>
</protein>
<sequence length="366" mass="39475">MKKAKMLVTGKFYTSDKIPDIYTLRQNEIATLVDKQAAISKSIAAEMPAAEDLAKARMLLTDKLSIPSEIPGTNDLAKTKMLLIDNLSIQKEISDIPTLPYNVISTLADNKVSQMPATEYLEKVKLLKSTITEDSSVSSVVSAVIAEQNISLNNIVASKMPATEYLDKVKLRKSTITGDSSVSSVVSAVISEQTVSLNNLTVKLSDSKHILSNDILSSTKLVNSKLSPVNPKSKPSGPHQTLKEVIPDSSKIVDSNLSLDNSSFNLSSTDQIIKDLPDASKIVSSTLSISESVSISKTSVSDGIISTKSTALDKNTTVERTTSQHSSFISKEVLTTAITRQSLNESLVPKVLSKPDAIKSSFLKRF</sequence>
<keyword evidence="2" id="KW-1185">Reference proteome</keyword>
<gene>
    <name evidence="1" type="ORF">DIABBA_LOCUS8914</name>
</gene>
<proteinExistence type="predicted"/>
<dbReference type="EMBL" id="OU898281">
    <property type="protein sequence ID" value="CAG9835750.1"/>
    <property type="molecule type" value="Genomic_DNA"/>
</dbReference>
<organism evidence="1 2">
    <name type="scientific">Diabrotica balteata</name>
    <name type="common">Banded cucumber beetle</name>
    <dbReference type="NCBI Taxonomy" id="107213"/>
    <lineage>
        <taxon>Eukaryota</taxon>
        <taxon>Metazoa</taxon>
        <taxon>Ecdysozoa</taxon>
        <taxon>Arthropoda</taxon>
        <taxon>Hexapoda</taxon>
        <taxon>Insecta</taxon>
        <taxon>Pterygota</taxon>
        <taxon>Neoptera</taxon>
        <taxon>Endopterygota</taxon>
        <taxon>Coleoptera</taxon>
        <taxon>Polyphaga</taxon>
        <taxon>Cucujiformia</taxon>
        <taxon>Chrysomeloidea</taxon>
        <taxon>Chrysomelidae</taxon>
        <taxon>Galerucinae</taxon>
        <taxon>Diabroticina</taxon>
        <taxon>Diabroticites</taxon>
        <taxon>Diabrotica</taxon>
    </lineage>
</organism>
<name>A0A9N9XE32_DIABA</name>
<accession>A0A9N9XE32</accession>